<feature type="transmembrane region" description="Helical" evidence="5">
    <location>
        <begin position="140"/>
        <end position="161"/>
    </location>
</feature>
<dbReference type="RefSeq" id="WP_170093676.1">
    <property type="nucleotide sequence ID" value="NZ_WOYG01000001.1"/>
</dbReference>
<keyword evidence="2 5" id="KW-0812">Transmembrane</keyword>
<evidence type="ECO:0000256" key="4">
    <source>
        <dbReference type="ARBA" id="ARBA00023136"/>
    </source>
</evidence>
<name>A0A847UBQ9_9EURY</name>
<evidence type="ECO:0000256" key="3">
    <source>
        <dbReference type="ARBA" id="ARBA00022989"/>
    </source>
</evidence>
<protein>
    <submittedName>
        <fullName evidence="6">DoxX family membrane protein</fullName>
    </submittedName>
</protein>
<dbReference type="EMBL" id="WOYG01000001">
    <property type="protein sequence ID" value="NLV09896.1"/>
    <property type="molecule type" value="Genomic_DNA"/>
</dbReference>
<keyword evidence="4 5" id="KW-0472">Membrane</keyword>
<dbReference type="GO" id="GO:0016020">
    <property type="term" value="C:membrane"/>
    <property type="evidence" value="ECO:0007669"/>
    <property type="project" value="UniProtKB-SubCell"/>
</dbReference>
<evidence type="ECO:0000313" key="6">
    <source>
        <dbReference type="EMBL" id="NLV09896.1"/>
    </source>
</evidence>
<feature type="transmembrane region" description="Helical" evidence="5">
    <location>
        <begin position="93"/>
        <end position="120"/>
    </location>
</feature>
<organism evidence="6 7">
    <name type="scientific">Halomicrobium mukohataei</name>
    <dbReference type="NCBI Taxonomy" id="57705"/>
    <lineage>
        <taxon>Archaea</taxon>
        <taxon>Methanobacteriati</taxon>
        <taxon>Methanobacteriota</taxon>
        <taxon>Stenosarchaea group</taxon>
        <taxon>Halobacteria</taxon>
        <taxon>Halobacteriales</taxon>
        <taxon>Haloarculaceae</taxon>
        <taxon>Halomicrobium</taxon>
    </lineage>
</organism>
<proteinExistence type="predicted"/>
<accession>A0A847UBQ9</accession>
<sequence>MPEQIDTRLLGRKVTFGVSGPWLAYWLVIMRLVVGWWLLHAGLDKFASWPFDASWFIGGAAAGTSIGPFVTLFSDGILLSFTNVMIPLGQTLIGLGLILGALTRLAAFFGAFLMLFFYFINGETGGWSHGLVTGDLLGLLLFAMIATLGAGRVLGVDAYLARTAFVRDHPKLRYLIG</sequence>
<comment type="subcellular location">
    <subcellularLocation>
        <location evidence="1">Membrane</location>
        <topology evidence="1">Multi-pass membrane protein</topology>
    </subcellularLocation>
</comment>
<evidence type="ECO:0000256" key="1">
    <source>
        <dbReference type="ARBA" id="ARBA00004141"/>
    </source>
</evidence>
<evidence type="ECO:0000313" key="7">
    <source>
        <dbReference type="Proteomes" id="UP000608662"/>
    </source>
</evidence>
<evidence type="ECO:0000256" key="5">
    <source>
        <dbReference type="SAM" id="Phobius"/>
    </source>
</evidence>
<feature type="transmembrane region" description="Helical" evidence="5">
    <location>
        <begin position="22"/>
        <end position="43"/>
    </location>
</feature>
<dbReference type="Pfam" id="PF07681">
    <property type="entry name" value="DoxX"/>
    <property type="match status" value="1"/>
</dbReference>
<keyword evidence="3 5" id="KW-1133">Transmembrane helix</keyword>
<feature type="transmembrane region" description="Helical" evidence="5">
    <location>
        <begin position="55"/>
        <end position="81"/>
    </location>
</feature>
<reference evidence="6" key="1">
    <citation type="submission" date="2019-12" db="EMBL/GenBank/DDBJ databases">
        <title>Whole-genome sequence of Halomicrobium mukohataei pws1.</title>
        <authorList>
            <person name="Verma D.K."/>
            <person name="Gopal K."/>
            <person name="Prasad E.S."/>
        </authorList>
    </citation>
    <scope>NUCLEOTIDE SEQUENCE</scope>
    <source>
        <strain evidence="6">Pws1</strain>
    </source>
</reference>
<gene>
    <name evidence="6" type="ORF">GOC74_08140</name>
</gene>
<dbReference type="InterPro" id="IPR032808">
    <property type="entry name" value="DoxX"/>
</dbReference>
<comment type="caution">
    <text evidence="6">The sequence shown here is derived from an EMBL/GenBank/DDBJ whole genome shotgun (WGS) entry which is preliminary data.</text>
</comment>
<dbReference type="AlphaFoldDB" id="A0A847UBQ9"/>
<dbReference type="Proteomes" id="UP000608662">
    <property type="component" value="Unassembled WGS sequence"/>
</dbReference>
<evidence type="ECO:0000256" key="2">
    <source>
        <dbReference type="ARBA" id="ARBA00022692"/>
    </source>
</evidence>